<dbReference type="GO" id="GO:0006308">
    <property type="term" value="P:DNA catabolic process"/>
    <property type="evidence" value="ECO:0007669"/>
    <property type="project" value="InterPro"/>
</dbReference>
<protein>
    <recommendedName>
        <fullName evidence="11">Nuclease S1</fullName>
    </recommendedName>
</protein>
<keyword evidence="8" id="KW-0732">Signal</keyword>
<dbReference type="eggNOG" id="ENOG502QRXU">
    <property type="taxonomic scope" value="Eukaryota"/>
</dbReference>
<gene>
    <name evidence="9" type="ORF">BDEG_23937</name>
</gene>
<keyword evidence="2" id="KW-0540">Nuclease</keyword>
<evidence type="ECO:0000313" key="10">
    <source>
        <dbReference type="Proteomes" id="UP000077115"/>
    </source>
</evidence>
<dbReference type="Proteomes" id="UP000077115">
    <property type="component" value="Unassembled WGS sequence"/>
</dbReference>
<dbReference type="OrthoDB" id="441446at2759"/>
<dbReference type="Gene3D" id="1.10.575.10">
    <property type="entry name" value="P1 Nuclease"/>
    <property type="match status" value="1"/>
</dbReference>
<dbReference type="GO" id="GO:0003676">
    <property type="term" value="F:nucleic acid binding"/>
    <property type="evidence" value="ECO:0007669"/>
    <property type="project" value="InterPro"/>
</dbReference>
<keyword evidence="6" id="KW-1015">Disulfide bond</keyword>
<dbReference type="InterPro" id="IPR003154">
    <property type="entry name" value="S1/P1nuclease"/>
</dbReference>
<keyword evidence="5" id="KW-0378">Hydrolase</keyword>
<dbReference type="SUPFAM" id="SSF48537">
    <property type="entry name" value="Phospholipase C/P1 nuclease"/>
    <property type="match status" value="1"/>
</dbReference>
<dbReference type="STRING" id="403673.A0A177WKG4"/>
<dbReference type="CDD" id="cd11010">
    <property type="entry name" value="S1-P1_nuclease"/>
    <property type="match status" value="1"/>
</dbReference>
<name>A0A177WKG4_BATDL</name>
<dbReference type="EMBL" id="DS022304">
    <property type="protein sequence ID" value="OAJ40174.1"/>
    <property type="molecule type" value="Genomic_DNA"/>
</dbReference>
<dbReference type="VEuPathDB" id="FungiDB:BDEG_23937"/>
<evidence type="ECO:0000256" key="2">
    <source>
        <dbReference type="ARBA" id="ARBA00022722"/>
    </source>
</evidence>
<reference evidence="9 10" key="1">
    <citation type="submission" date="2006-10" db="EMBL/GenBank/DDBJ databases">
        <title>The Genome Sequence of Batrachochytrium dendrobatidis JEL423.</title>
        <authorList>
            <consortium name="The Broad Institute Genome Sequencing Platform"/>
            <person name="Birren B."/>
            <person name="Lander E."/>
            <person name="Galagan J."/>
            <person name="Cuomo C."/>
            <person name="Devon K."/>
            <person name="Jaffe D."/>
            <person name="Butler J."/>
            <person name="Alvarez P."/>
            <person name="Gnerre S."/>
            <person name="Grabherr M."/>
            <person name="Kleber M."/>
            <person name="Mauceli E."/>
            <person name="Brockman W."/>
            <person name="Young S."/>
            <person name="LaButti K."/>
            <person name="Sykes S."/>
            <person name="DeCaprio D."/>
            <person name="Crawford M."/>
            <person name="Koehrsen M."/>
            <person name="Engels R."/>
            <person name="Montgomery P."/>
            <person name="Pearson M."/>
            <person name="Howarth C."/>
            <person name="Larson L."/>
            <person name="White J."/>
            <person name="O'Leary S."/>
            <person name="Kodira C."/>
            <person name="Zeng Q."/>
            <person name="Yandava C."/>
            <person name="Alvarado L."/>
            <person name="Longcore J."/>
            <person name="James T."/>
        </authorList>
    </citation>
    <scope>NUCLEOTIDE SEQUENCE [LARGE SCALE GENOMIC DNA]</scope>
    <source>
        <strain evidence="9 10">JEL423</strain>
    </source>
</reference>
<evidence type="ECO:0000313" key="9">
    <source>
        <dbReference type="EMBL" id="OAJ40174.1"/>
    </source>
</evidence>
<evidence type="ECO:0008006" key="11">
    <source>
        <dbReference type="Google" id="ProtNLM"/>
    </source>
</evidence>
<reference evidence="9 10" key="2">
    <citation type="submission" date="2016-05" db="EMBL/GenBank/DDBJ databases">
        <title>Lineage-specific infection strategies underlie the spectrum of fungal disease in amphibians.</title>
        <authorList>
            <person name="Cuomo C.A."/>
            <person name="Farrer R.A."/>
            <person name="James T."/>
            <person name="Longcore J."/>
            <person name="Birren B."/>
        </authorList>
    </citation>
    <scope>NUCLEOTIDE SEQUENCE [LARGE SCALE GENOMIC DNA]</scope>
    <source>
        <strain evidence="9 10">JEL423</strain>
    </source>
</reference>
<evidence type="ECO:0000256" key="3">
    <source>
        <dbReference type="ARBA" id="ARBA00022723"/>
    </source>
</evidence>
<evidence type="ECO:0000256" key="1">
    <source>
        <dbReference type="ARBA" id="ARBA00009547"/>
    </source>
</evidence>
<dbReference type="Pfam" id="PF02265">
    <property type="entry name" value="S1-P1_nuclease"/>
    <property type="match status" value="1"/>
</dbReference>
<proteinExistence type="inferred from homology"/>
<dbReference type="PANTHER" id="PTHR33146:SF26">
    <property type="entry name" value="ENDONUCLEASE 4"/>
    <property type="match status" value="1"/>
</dbReference>
<dbReference type="AlphaFoldDB" id="A0A177WKG4"/>
<organism evidence="9 10">
    <name type="scientific">Batrachochytrium dendrobatidis (strain JEL423)</name>
    <dbReference type="NCBI Taxonomy" id="403673"/>
    <lineage>
        <taxon>Eukaryota</taxon>
        <taxon>Fungi</taxon>
        <taxon>Fungi incertae sedis</taxon>
        <taxon>Chytridiomycota</taxon>
        <taxon>Chytridiomycota incertae sedis</taxon>
        <taxon>Chytridiomycetes</taxon>
        <taxon>Rhizophydiales</taxon>
        <taxon>Rhizophydiales incertae sedis</taxon>
        <taxon>Batrachochytrium</taxon>
    </lineage>
</organism>
<evidence type="ECO:0000256" key="4">
    <source>
        <dbReference type="ARBA" id="ARBA00022759"/>
    </source>
</evidence>
<evidence type="ECO:0000256" key="7">
    <source>
        <dbReference type="ARBA" id="ARBA00023180"/>
    </source>
</evidence>
<keyword evidence="3" id="KW-0479">Metal-binding</keyword>
<feature type="signal peptide" evidence="8">
    <location>
        <begin position="1"/>
        <end position="20"/>
    </location>
</feature>
<sequence length="300" mass="32845">MLFTTTAIALIAASVPSALGWGKVAHGVTGLIATNLLTKDAQSFVKSLIQDESLQEASTWADKIKRSAGFASWSGVLHYVSTQDKPPGDCSYDDARDCADGNCIVGAIANFTMQADCKSSFSDKQRGEALKFITHFIGDITQPLHVCERGRGGNDQKVKIGRKTSKLHSIWDTEMPEKHVKNDFGGSAEDYAQHLTDQIKTGDYKSEAQSWLSEHAHDAVNERQNSLAAIDWATDSNGYDCTVVWPAYDENPDQDFGGAYYEAAVPVIDLQIAKAGFRLADWLDQLGKACKSSTSTRRRR</sequence>
<dbReference type="InterPro" id="IPR008947">
    <property type="entry name" value="PLipase_C/P1_nuclease_dom_sf"/>
</dbReference>
<evidence type="ECO:0000256" key="8">
    <source>
        <dbReference type="SAM" id="SignalP"/>
    </source>
</evidence>
<keyword evidence="4" id="KW-0255">Endonuclease</keyword>
<keyword evidence="7" id="KW-0325">Glycoprotein</keyword>
<evidence type="ECO:0000256" key="6">
    <source>
        <dbReference type="ARBA" id="ARBA00023157"/>
    </source>
</evidence>
<evidence type="ECO:0000256" key="5">
    <source>
        <dbReference type="ARBA" id="ARBA00022801"/>
    </source>
</evidence>
<dbReference type="PANTHER" id="PTHR33146">
    <property type="entry name" value="ENDONUCLEASE 4"/>
    <property type="match status" value="1"/>
</dbReference>
<dbReference type="GO" id="GO:0016788">
    <property type="term" value="F:hydrolase activity, acting on ester bonds"/>
    <property type="evidence" value="ECO:0007669"/>
    <property type="project" value="InterPro"/>
</dbReference>
<dbReference type="GO" id="GO:0046872">
    <property type="term" value="F:metal ion binding"/>
    <property type="evidence" value="ECO:0007669"/>
    <property type="project" value="UniProtKB-KW"/>
</dbReference>
<comment type="similarity">
    <text evidence="1">Belongs to the nuclease type I family.</text>
</comment>
<dbReference type="GO" id="GO:0004519">
    <property type="term" value="F:endonuclease activity"/>
    <property type="evidence" value="ECO:0007669"/>
    <property type="project" value="UniProtKB-KW"/>
</dbReference>
<feature type="chain" id="PRO_5008077653" description="Nuclease S1" evidence="8">
    <location>
        <begin position="21"/>
        <end position="300"/>
    </location>
</feature>
<accession>A0A177WKG4</accession>